<keyword evidence="7" id="KW-0812">Transmembrane</keyword>
<feature type="domain" description="Peptidase S26" evidence="8">
    <location>
        <begin position="24"/>
        <end position="183"/>
    </location>
</feature>
<comment type="catalytic activity">
    <reaction evidence="1 7">
        <text>Cleavage of hydrophobic, N-terminal signal or leader sequences from secreted and periplasmic proteins.</text>
        <dbReference type="EC" id="3.4.21.89"/>
    </reaction>
</comment>
<feature type="transmembrane region" description="Helical" evidence="7">
    <location>
        <begin position="26"/>
        <end position="45"/>
    </location>
</feature>
<keyword evidence="7" id="KW-0645">Protease</keyword>
<sequence length="192" mass="21774">MEHQGDKKSIINDNDKRSFLKIIREYSILVLICIISAVLLKTFVIERADVIGSSMRPTLHNRDVVLVEKLSCILDKYKTGEIVIFNSHDENNEIYIKRVIAGSGETVEIKNNKVYVNDKKLNEGYLSKDTVTGEGDFLANNQKYTVPKGYVFVMGDNRGNSLDSRIIGPVKIKDIEGHVILRVFPLKSLRTF</sequence>
<evidence type="ECO:0000256" key="1">
    <source>
        <dbReference type="ARBA" id="ARBA00000677"/>
    </source>
</evidence>
<dbReference type="InterPro" id="IPR019533">
    <property type="entry name" value="Peptidase_S26"/>
</dbReference>
<dbReference type="STRING" id="1450648.CLORY_18590"/>
<keyword evidence="10" id="KW-1185">Reference proteome</keyword>
<dbReference type="PANTHER" id="PTHR43390">
    <property type="entry name" value="SIGNAL PEPTIDASE I"/>
    <property type="match status" value="1"/>
</dbReference>
<dbReference type="CDD" id="cd06530">
    <property type="entry name" value="S26_SPase_I"/>
    <property type="match status" value="1"/>
</dbReference>
<comment type="subcellular location">
    <subcellularLocation>
        <location evidence="2">Cell membrane</location>
        <topology evidence="2">Single-pass type II membrane protein</topology>
    </subcellularLocation>
    <subcellularLocation>
        <location evidence="7">Membrane</location>
        <topology evidence="7">Single-pass type II membrane protein</topology>
    </subcellularLocation>
</comment>
<dbReference type="EMBL" id="MZGV01000016">
    <property type="protein sequence ID" value="OPJ62251.1"/>
    <property type="molecule type" value="Genomic_DNA"/>
</dbReference>
<dbReference type="PANTHER" id="PTHR43390:SF1">
    <property type="entry name" value="CHLOROPLAST PROCESSING PEPTIDASE"/>
    <property type="match status" value="1"/>
</dbReference>
<keyword evidence="5 7" id="KW-0378">Hydrolase</keyword>
<evidence type="ECO:0000259" key="8">
    <source>
        <dbReference type="Pfam" id="PF10502"/>
    </source>
</evidence>
<keyword evidence="7" id="KW-1133">Transmembrane helix</keyword>
<accession>A0A1V4IQE4</accession>
<evidence type="ECO:0000256" key="5">
    <source>
        <dbReference type="ARBA" id="ARBA00022801"/>
    </source>
</evidence>
<gene>
    <name evidence="9" type="primary">sipT_2</name>
    <name evidence="9" type="ORF">CLORY_18590</name>
</gene>
<dbReference type="RefSeq" id="WP_242954381.1">
    <property type="nucleotide sequence ID" value="NZ_MZGV01000016.1"/>
</dbReference>
<evidence type="ECO:0000256" key="6">
    <source>
        <dbReference type="PIRSR" id="PIRSR600223-1"/>
    </source>
</evidence>
<dbReference type="InterPro" id="IPR000223">
    <property type="entry name" value="Pept_S26A_signal_pept_1"/>
</dbReference>
<feature type="active site" evidence="6">
    <location>
        <position position="54"/>
    </location>
</feature>
<dbReference type="GO" id="GO:0004252">
    <property type="term" value="F:serine-type endopeptidase activity"/>
    <property type="evidence" value="ECO:0007669"/>
    <property type="project" value="InterPro"/>
</dbReference>
<evidence type="ECO:0000256" key="3">
    <source>
        <dbReference type="ARBA" id="ARBA00009370"/>
    </source>
</evidence>
<dbReference type="GO" id="GO:0009003">
    <property type="term" value="F:signal peptidase activity"/>
    <property type="evidence" value="ECO:0007669"/>
    <property type="project" value="UniProtKB-EC"/>
</dbReference>
<dbReference type="EC" id="3.4.21.89" evidence="4 7"/>
<dbReference type="Pfam" id="PF10502">
    <property type="entry name" value="Peptidase_S26"/>
    <property type="match status" value="1"/>
</dbReference>
<dbReference type="SUPFAM" id="SSF51306">
    <property type="entry name" value="LexA/Signal peptidase"/>
    <property type="match status" value="1"/>
</dbReference>
<evidence type="ECO:0000256" key="7">
    <source>
        <dbReference type="RuleBase" id="RU362042"/>
    </source>
</evidence>
<dbReference type="AlphaFoldDB" id="A0A1V4IQE4"/>
<dbReference type="PROSITE" id="PS00761">
    <property type="entry name" value="SPASE_I_3"/>
    <property type="match status" value="1"/>
</dbReference>
<feature type="active site" evidence="6">
    <location>
        <position position="97"/>
    </location>
</feature>
<evidence type="ECO:0000313" key="10">
    <source>
        <dbReference type="Proteomes" id="UP000190080"/>
    </source>
</evidence>
<dbReference type="InterPro" id="IPR036286">
    <property type="entry name" value="LexA/Signal_pep-like_sf"/>
</dbReference>
<dbReference type="NCBIfam" id="TIGR02227">
    <property type="entry name" value="sigpep_I_bact"/>
    <property type="match status" value="1"/>
</dbReference>
<dbReference type="InterPro" id="IPR019758">
    <property type="entry name" value="Pept_S26A_signal_pept_1_CS"/>
</dbReference>
<keyword evidence="7" id="KW-0472">Membrane</keyword>
<dbReference type="GO" id="GO:0006465">
    <property type="term" value="P:signal peptide processing"/>
    <property type="evidence" value="ECO:0007669"/>
    <property type="project" value="InterPro"/>
</dbReference>
<proteinExistence type="inferred from homology"/>
<evidence type="ECO:0000256" key="4">
    <source>
        <dbReference type="ARBA" id="ARBA00013208"/>
    </source>
</evidence>
<dbReference type="PRINTS" id="PR00727">
    <property type="entry name" value="LEADERPTASE"/>
</dbReference>
<evidence type="ECO:0000256" key="2">
    <source>
        <dbReference type="ARBA" id="ARBA00004401"/>
    </source>
</evidence>
<reference evidence="9 10" key="1">
    <citation type="submission" date="2017-03" db="EMBL/GenBank/DDBJ databases">
        <title>Genome sequence of Clostridium oryzae DSM 28571.</title>
        <authorList>
            <person name="Poehlein A."/>
            <person name="Daniel R."/>
        </authorList>
    </citation>
    <scope>NUCLEOTIDE SEQUENCE [LARGE SCALE GENOMIC DNA]</scope>
    <source>
        <strain evidence="9 10">DSM 28571</strain>
    </source>
</reference>
<dbReference type="GO" id="GO:0005886">
    <property type="term" value="C:plasma membrane"/>
    <property type="evidence" value="ECO:0007669"/>
    <property type="project" value="UniProtKB-SubCell"/>
</dbReference>
<protein>
    <recommendedName>
        <fullName evidence="4 7">Signal peptidase I</fullName>
        <ecNumber evidence="4 7">3.4.21.89</ecNumber>
    </recommendedName>
</protein>
<comment type="similarity">
    <text evidence="3 7">Belongs to the peptidase S26 family.</text>
</comment>
<comment type="caution">
    <text evidence="9">The sequence shown here is derived from an EMBL/GenBank/DDBJ whole genome shotgun (WGS) entry which is preliminary data.</text>
</comment>
<organism evidence="9 10">
    <name type="scientific">Clostridium oryzae</name>
    <dbReference type="NCBI Taxonomy" id="1450648"/>
    <lineage>
        <taxon>Bacteria</taxon>
        <taxon>Bacillati</taxon>
        <taxon>Bacillota</taxon>
        <taxon>Clostridia</taxon>
        <taxon>Eubacteriales</taxon>
        <taxon>Clostridiaceae</taxon>
        <taxon>Clostridium</taxon>
    </lineage>
</organism>
<name>A0A1V4IQE4_9CLOT</name>
<evidence type="ECO:0000313" key="9">
    <source>
        <dbReference type="EMBL" id="OPJ62251.1"/>
    </source>
</evidence>
<dbReference type="Proteomes" id="UP000190080">
    <property type="component" value="Unassembled WGS sequence"/>
</dbReference>
<dbReference type="Gene3D" id="2.10.109.10">
    <property type="entry name" value="Umud Fragment, subunit A"/>
    <property type="match status" value="1"/>
</dbReference>